<dbReference type="GO" id="GO:0003677">
    <property type="term" value="F:DNA binding"/>
    <property type="evidence" value="ECO:0007669"/>
    <property type="project" value="UniProtKB-UniRule"/>
</dbReference>
<name>A0A318RM83_WILLI</name>
<dbReference type="Pfam" id="PF00440">
    <property type="entry name" value="TetR_N"/>
    <property type="match status" value="1"/>
</dbReference>
<dbReference type="PROSITE" id="PS50977">
    <property type="entry name" value="HTH_TETR_2"/>
    <property type="match status" value="1"/>
</dbReference>
<evidence type="ECO:0000256" key="1">
    <source>
        <dbReference type="ARBA" id="ARBA00023015"/>
    </source>
</evidence>
<keyword evidence="7" id="KW-1185">Reference proteome</keyword>
<evidence type="ECO:0000313" key="7">
    <source>
        <dbReference type="Proteomes" id="UP000247591"/>
    </source>
</evidence>
<sequence>MARGTRETILTTAIELMRIHGYAALSVKQIVAGSGSPIGSIYHHFPEGKAQIAREALVNAGIAYAAIIPAVLADQVDLGAGIRAAFTQAAEVTERTGFANMCPVSTVAGEVANSDESLRLAAAGVFGEWITLGRAYFESRGLEPDMAEEAIIAIVCSLEGAFVMARTLRSTKPLIAAGNALSARYEGVELSHVDHDRRSSRAEL</sequence>
<dbReference type="AlphaFoldDB" id="A0A318RM83"/>
<accession>A0A318RM83</accession>
<organism evidence="6 7">
    <name type="scientific">Williamsia limnetica</name>
    <dbReference type="NCBI Taxonomy" id="882452"/>
    <lineage>
        <taxon>Bacteria</taxon>
        <taxon>Bacillati</taxon>
        <taxon>Actinomycetota</taxon>
        <taxon>Actinomycetes</taxon>
        <taxon>Mycobacteriales</taxon>
        <taxon>Nocardiaceae</taxon>
        <taxon>Williamsia</taxon>
    </lineage>
</organism>
<dbReference type="SUPFAM" id="SSF48498">
    <property type="entry name" value="Tetracyclin repressor-like, C-terminal domain"/>
    <property type="match status" value="1"/>
</dbReference>
<protein>
    <submittedName>
        <fullName evidence="6">TetR family transcriptional regulator</fullName>
    </submittedName>
</protein>
<evidence type="ECO:0000259" key="5">
    <source>
        <dbReference type="PROSITE" id="PS50977"/>
    </source>
</evidence>
<dbReference type="SUPFAM" id="SSF46689">
    <property type="entry name" value="Homeodomain-like"/>
    <property type="match status" value="1"/>
</dbReference>
<reference evidence="6 7" key="1">
    <citation type="submission" date="2018-06" db="EMBL/GenBank/DDBJ databases">
        <title>Genomic Encyclopedia of Type Strains, Phase IV (KMG-IV): sequencing the most valuable type-strain genomes for metagenomic binning, comparative biology and taxonomic classification.</title>
        <authorList>
            <person name="Goeker M."/>
        </authorList>
    </citation>
    <scope>NUCLEOTIDE SEQUENCE [LARGE SCALE GENOMIC DNA]</scope>
    <source>
        <strain evidence="6 7">DSM 45521</strain>
    </source>
</reference>
<evidence type="ECO:0000256" key="4">
    <source>
        <dbReference type="PROSITE-ProRule" id="PRU00335"/>
    </source>
</evidence>
<dbReference type="PANTHER" id="PTHR47506:SF3">
    <property type="entry name" value="HTH-TYPE TRANSCRIPTIONAL REGULATOR LMRA"/>
    <property type="match status" value="1"/>
</dbReference>
<dbReference type="Pfam" id="PF21993">
    <property type="entry name" value="TetR_C_13_2"/>
    <property type="match status" value="1"/>
</dbReference>
<keyword evidence="1" id="KW-0805">Transcription regulation</keyword>
<evidence type="ECO:0000256" key="3">
    <source>
        <dbReference type="ARBA" id="ARBA00023163"/>
    </source>
</evidence>
<dbReference type="InterPro" id="IPR009057">
    <property type="entry name" value="Homeodomain-like_sf"/>
</dbReference>
<dbReference type="RefSeq" id="WP_110470939.1">
    <property type="nucleotide sequence ID" value="NZ_QJSP01000010.1"/>
</dbReference>
<evidence type="ECO:0000256" key="2">
    <source>
        <dbReference type="ARBA" id="ARBA00023125"/>
    </source>
</evidence>
<keyword evidence="3" id="KW-0804">Transcription</keyword>
<evidence type="ECO:0000313" key="6">
    <source>
        <dbReference type="EMBL" id="PYE15503.1"/>
    </source>
</evidence>
<dbReference type="Gene3D" id="1.10.357.10">
    <property type="entry name" value="Tetracycline Repressor, domain 2"/>
    <property type="match status" value="1"/>
</dbReference>
<dbReference type="InterPro" id="IPR036271">
    <property type="entry name" value="Tet_transcr_reg_TetR-rel_C_sf"/>
</dbReference>
<dbReference type="PANTHER" id="PTHR47506">
    <property type="entry name" value="TRANSCRIPTIONAL REGULATORY PROTEIN"/>
    <property type="match status" value="1"/>
</dbReference>
<dbReference type="EMBL" id="QJSP01000010">
    <property type="protein sequence ID" value="PYE15503.1"/>
    <property type="molecule type" value="Genomic_DNA"/>
</dbReference>
<dbReference type="InterPro" id="IPR054156">
    <property type="entry name" value="YxaF_TetR_C"/>
</dbReference>
<keyword evidence="2 4" id="KW-0238">DNA-binding</keyword>
<proteinExistence type="predicted"/>
<dbReference type="OrthoDB" id="4567939at2"/>
<dbReference type="Proteomes" id="UP000247591">
    <property type="component" value="Unassembled WGS sequence"/>
</dbReference>
<feature type="DNA-binding region" description="H-T-H motif" evidence="4">
    <location>
        <begin position="26"/>
        <end position="45"/>
    </location>
</feature>
<feature type="domain" description="HTH tetR-type" evidence="5">
    <location>
        <begin position="3"/>
        <end position="63"/>
    </location>
</feature>
<comment type="caution">
    <text evidence="6">The sequence shown here is derived from an EMBL/GenBank/DDBJ whole genome shotgun (WGS) entry which is preliminary data.</text>
</comment>
<gene>
    <name evidence="6" type="ORF">DFR67_110167</name>
</gene>
<dbReference type="InterPro" id="IPR001647">
    <property type="entry name" value="HTH_TetR"/>
</dbReference>